<feature type="region of interest" description="Disordered" evidence="1">
    <location>
        <begin position="724"/>
        <end position="788"/>
    </location>
</feature>
<feature type="compositionally biased region" description="Acidic residues" evidence="1">
    <location>
        <begin position="668"/>
        <end position="677"/>
    </location>
</feature>
<dbReference type="PROSITE" id="PS50092">
    <property type="entry name" value="TSP1"/>
    <property type="match status" value="1"/>
</dbReference>
<evidence type="ECO:0000256" key="1">
    <source>
        <dbReference type="SAM" id="MobiDB-lite"/>
    </source>
</evidence>
<feature type="compositionally biased region" description="Basic and acidic residues" evidence="1">
    <location>
        <begin position="333"/>
        <end position="342"/>
    </location>
</feature>
<evidence type="ECO:0000313" key="4">
    <source>
        <dbReference type="Proteomes" id="UP000887540"/>
    </source>
</evidence>
<dbReference type="AlphaFoldDB" id="A0A914EIP8"/>
<proteinExistence type="predicted"/>
<dbReference type="Pfam" id="PF00024">
    <property type="entry name" value="PAN_1"/>
    <property type="match status" value="2"/>
</dbReference>
<feature type="compositionally biased region" description="Low complexity" evidence="1">
    <location>
        <begin position="391"/>
        <end position="403"/>
    </location>
</feature>
<feature type="domain" description="Apple" evidence="3">
    <location>
        <begin position="130"/>
        <end position="212"/>
    </location>
</feature>
<dbReference type="InterPro" id="IPR000884">
    <property type="entry name" value="TSP1_rpt"/>
</dbReference>
<feature type="chain" id="PRO_5037846458" evidence="2">
    <location>
        <begin position="20"/>
        <end position="843"/>
    </location>
</feature>
<feature type="compositionally biased region" description="Basic and acidic residues" evidence="1">
    <location>
        <begin position="432"/>
        <end position="464"/>
    </location>
</feature>
<evidence type="ECO:0000256" key="2">
    <source>
        <dbReference type="SAM" id="SignalP"/>
    </source>
</evidence>
<feature type="compositionally biased region" description="Low complexity" evidence="1">
    <location>
        <begin position="296"/>
        <end position="319"/>
    </location>
</feature>
<reference evidence="5" key="1">
    <citation type="submission" date="2022-11" db="UniProtKB">
        <authorList>
            <consortium name="WormBaseParasite"/>
        </authorList>
    </citation>
    <scope>IDENTIFICATION</scope>
</reference>
<feature type="compositionally biased region" description="Acidic residues" evidence="1">
    <location>
        <begin position="472"/>
        <end position="483"/>
    </location>
</feature>
<feature type="compositionally biased region" description="Basic and acidic residues" evidence="1">
    <location>
        <begin position="528"/>
        <end position="537"/>
    </location>
</feature>
<feature type="compositionally biased region" description="Basic residues" evidence="1">
    <location>
        <begin position="278"/>
        <end position="288"/>
    </location>
</feature>
<dbReference type="SMART" id="SM00473">
    <property type="entry name" value="PAN_AP"/>
    <property type="match status" value="2"/>
</dbReference>
<dbReference type="PANTHER" id="PTHR47327">
    <property type="entry name" value="FI18240P1-RELATED"/>
    <property type="match status" value="1"/>
</dbReference>
<feature type="compositionally biased region" description="Basic and acidic residues" evidence="1">
    <location>
        <begin position="570"/>
        <end position="621"/>
    </location>
</feature>
<feature type="compositionally biased region" description="Basic and acidic residues" evidence="1">
    <location>
        <begin position="507"/>
        <end position="521"/>
    </location>
</feature>
<keyword evidence="2" id="KW-0732">Signal</keyword>
<dbReference type="SUPFAM" id="SSF57414">
    <property type="entry name" value="Hairpin loop containing domain-like"/>
    <property type="match status" value="2"/>
</dbReference>
<feature type="signal peptide" evidence="2">
    <location>
        <begin position="1"/>
        <end position="19"/>
    </location>
</feature>
<feature type="compositionally biased region" description="Polar residues" evidence="1">
    <location>
        <begin position="222"/>
        <end position="231"/>
    </location>
</feature>
<dbReference type="GO" id="GO:0009653">
    <property type="term" value="P:anatomical structure morphogenesis"/>
    <property type="evidence" value="ECO:0007669"/>
    <property type="project" value="TreeGrafter"/>
</dbReference>
<feature type="domain" description="Apple" evidence="3">
    <location>
        <begin position="32"/>
        <end position="121"/>
    </location>
</feature>
<feature type="compositionally biased region" description="Low complexity" evidence="1">
    <location>
        <begin position="361"/>
        <end position="376"/>
    </location>
</feature>
<dbReference type="PROSITE" id="PS50948">
    <property type="entry name" value="PAN"/>
    <property type="match status" value="2"/>
</dbReference>
<keyword evidence="4" id="KW-1185">Reference proteome</keyword>
<dbReference type="InterPro" id="IPR003609">
    <property type="entry name" value="Pan_app"/>
</dbReference>
<dbReference type="InterPro" id="IPR052774">
    <property type="entry name" value="Celegans_DevNeuronal_Protein"/>
</dbReference>
<feature type="compositionally biased region" description="Basic and acidic residues" evidence="1">
    <location>
        <begin position="650"/>
        <end position="667"/>
    </location>
</feature>
<evidence type="ECO:0000259" key="3">
    <source>
        <dbReference type="PROSITE" id="PS50948"/>
    </source>
</evidence>
<name>A0A914EIP8_9BILA</name>
<feature type="compositionally biased region" description="Low complexity" evidence="1">
    <location>
        <begin position="256"/>
        <end position="266"/>
    </location>
</feature>
<organism evidence="4 5">
    <name type="scientific">Acrobeloides nanus</name>
    <dbReference type="NCBI Taxonomy" id="290746"/>
    <lineage>
        <taxon>Eukaryota</taxon>
        <taxon>Metazoa</taxon>
        <taxon>Ecdysozoa</taxon>
        <taxon>Nematoda</taxon>
        <taxon>Chromadorea</taxon>
        <taxon>Rhabditida</taxon>
        <taxon>Tylenchina</taxon>
        <taxon>Cephalobomorpha</taxon>
        <taxon>Cephaloboidea</taxon>
        <taxon>Cephalobidae</taxon>
        <taxon>Acrobeloides</taxon>
    </lineage>
</organism>
<dbReference type="PANTHER" id="PTHR47327:SF4">
    <property type="entry name" value="APPLE DOMAIN-CONTAINING PROTEIN-RELATED"/>
    <property type="match status" value="1"/>
</dbReference>
<feature type="region of interest" description="Disordered" evidence="1">
    <location>
        <begin position="222"/>
        <end position="677"/>
    </location>
</feature>
<sequence length="843" mass="95463">MMRWWFWSILALIPNLIFAVKSSDDPFGGAICENTVSAFFVSDNTNVVWEGKVLLIDNITEDQCKEVCINNKDIKGRSILCASFTYDHVSFQCNIYRHRSLPDGTMARQYSPGKRYFEKFCIAEDLPVECANTMFIRADESIIKGYAKNTSIVPSMEECASRCLREEFDCKSAMYFYEEGECITNIESAMTKPEDFGHPDDGDRVVYFQNGCTREFINTLGQDSAKASESETLFEATTTEESVSTTEEVKVEETEAPSTTTEAPVETTEEAVEEKPVKPRKNKGSRRRGSAEIGSEEAPVPDQAEQEPQPAEPPATSAEIPPKEFPPPHSRKIKADSSEKSPPKQKKSHDSAEEEEKEPESIPQEPEAEPTTEQPESSTGALKDMEKELLELLNESSAAAADLGNDESDQEQEKPQPKKEVSKKSKKKGEARHKSSDEEALKEMQEIREMLKNRKEKNEDDDKQRKVKAHDEDVEEAQSEEVTQEPPTKRPISSKRKQHRSEEEEEPKPREQEEEEVKEKAVEEEEKPLERKPKSEESVEEEQQEARPKHRSSKPNGVKKPLYAAKQLRHMSDGSLREISKEQEAKISEEVEPRRPKDPSPEEGHREPLPTAAPEKEELKAIRPTRVRKLGLKLNGEPRKINIRPLRTQSGEDGHDFTDPARERAQEDQQEERDEVDGYFSKWGDWTKCTHPGERRLRRRKCLDLKKCKGSLMQVSYCPKDLPAEVAPSQEPQEEQPQQKAAEDEPARPVRKPLPVEGVSSESGHPPGIMPPEMAEKELKPLPVGAPGNSDEVWSPWLGVCQQFASTQPCKNGKVIGFESRECVAKDPKLCKGPFFRYCTLKC</sequence>
<dbReference type="Gene3D" id="3.50.4.10">
    <property type="entry name" value="Hepatocyte Growth Factor"/>
    <property type="match status" value="2"/>
</dbReference>
<accession>A0A914EIP8</accession>
<feature type="compositionally biased region" description="Basic and acidic residues" evidence="1">
    <location>
        <begin position="411"/>
        <end position="423"/>
    </location>
</feature>
<protein>
    <submittedName>
        <fullName evidence="5">Apple domain-containing protein</fullName>
    </submittedName>
</protein>
<dbReference type="WBParaSite" id="ACRNAN_scaffold860.g24523.t1">
    <property type="protein sequence ID" value="ACRNAN_scaffold860.g24523.t1"/>
    <property type="gene ID" value="ACRNAN_scaffold860.g24523"/>
</dbReference>
<dbReference type="CDD" id="cd01099">
    <property type="entry name" value="PAN_AP_HGF"/>
    <property type="match status" value="1"/>
</dbReference>
<feature type="compositionally biased region" description="Low complexity" evidence="1">
    <location>
        <begin position="724"/>
        <end position="740"/>
    </location>
</feature>
<dbReference type="Proteomes" id="UP000887540">
    <property type="component" value="Unplaced"/>
</dbReference>
<evidence type="ECO:0000313" key="5">
    <source>
        <dbReference type="WBParaSite" id="ACRNAN_scaffold860.g24523.t1"/>
    </source>
</evidence>
<feature type="compositionally biased region" description="Low complexity" evidence="1">
    <location>
        <begin position="235"/>
        <end position="246"/>
    </location>
</feature>